<proteinExistence type="predicted"/>
<dbReference type="Pfam" id="PF00041">
    <property type="entry name" value="fn3"/>
    <property type="match status" value="5"/>
</dbReference>
<name>A0ABU9DTT3_9BACL</name>
<dbReference type="CDD" id="cd00063">
    <property type="entry name" value="FN3"/>
    <property type="match status" value="5"/>
</dbReference>
<dbReference type="InterPro" id="IPR013320">
    <property type="entry name" value="ConA-like_dom_sf"/>
</dbReference>
<gene>
    <name evidence="7" type="ORF">WMW72_30780</name>
</gene>
<dbReference type="SUPFAM" id="SSF49899">
    <property type="entry name" value="Concanavalin A-like lectins/glucanases"/>
    <property type="match status" value="1"/>
</dbReference>
<dbReference type="SMART" id="SM00060">
    <property type="entry name" value="FN3"/>
    <property type="match status" value="5"/>
</dbReference>
<reference evidence="7 8" key="1">
    <citation type="submission" date="2024-04" db="EMBL/GenBank/DDBJ databases">
        <title>draft genome sequnece of Paenibacillus filicis.</title>
        <authorList>
            <person name="Kim D.-U."/>
        </authorList>
    </citation>
    <scope>NUCLEOTIDE SEQUENCE [LARGE SCALE GENOMIC DNA]</scope>
    <source>
        <strain evidence="7 8">KACC14197</strain>
    </source>
</reference>
<dbReference type="Proteomes" id="UP001469365">
    <property type="component" value="Unassembled WGS sequence"/>
</dbReference>
<evidence type="ECO:0000256" key="3">
    <source>
        <dbReference type="ARBA" id="ARBA00023157"/>
    </source>
</evidence>
<keyword evidence="1 4" id="KW-0732">Signal</keyword>
<evidence type="ECO:0000256" key="1">
    <source>
        <dbReference type="ARBA" id="ARBA00022729"/>
    </source>
</evidence>
<protein>
    <submittedName>
        <fullName evidence="7">Discoidin domain-containing protein</fullName>
    </submittedName>
</protein>
<feature type="domain" description="Fibronectin type-III" evidence="6">
    <location>
        <begin position="39"/>
        <end position="125"/>
    </location>
</feature>
<evidence type="ECO:0000313" key="8">
    <source>
        <dbReference type="Proteomes" id="UP001469365"/>
    </source>
</evidence>
<evidence type="ECO:0000256" key="4">
    <source>
        <dbReference type="SAM" id="SignalP"/>
    </source>
</evidence>
<dbReference type="EMBL" id="JBBPCC010000028">
    <property type="protein sequence ID" value="MEK8132293.1"/>
    <property type="molecule type" value="Genomic_DNA"/>
</dbReference>
<dbReference type="SUPFAM" id="SSF49785">
    <property type="entry name" value="Galactose-binding domain-like"/>
    <property type="match status" value="3"/>
</dbReference>
<feature type="domain" description="Fibronectin type-III" evidence="6">
    <location>
        <begin position="2056"/>
        <end position="2143"/>
    </location>
</feature>
<feature type="domain" description="F5/8 type C" evidence="5">
    <location>
        <begin position="2136"/>
        <end position="2277"/>
    </location>
</feature>
<dbReference type="InterPro" id="IPR000421">
    <property type="entry name" value="FA58C"/>
</dbReference>
<feature type="signal peptide" evidence="4">
    <location>
        <begin position="1"/>
        <end position="31"/>
    </location>
</feature>
<dbReference type="Pfam" id="PF00754">
    <property type="entry name" value="F5_F8_type_C"/>
    <property type="match status" value="3"/>
</dbReference>
<dbReference type="InterPro" id="IPR050964">
    <property type="entry name" value="Striated_Muscle_Regulatory"/>
</dbReference>
<feature type="chain" id="PRO_5046081318" evidence="4">
    <location>
        <begin position="32"/>
        <end position="2280"/>
    </location>
</feature>
<dbReference type="RefSeq" id="WP_341419422.1">
    <property type="nucleotide sequence ID" value="NZ_JBBPCC010000028.1"/>
</dbReference>
<evidence type="ECO:0000256" key="2">
    <source>
        <dbReference type="ARBA" id="ARBA00022737"/>
    </source>
</evidence>
<dbReference type="Pfam" id="PF13385">
    <property type="entry name" value="Laminin_G_3"/>
    <property type="match status" value="1"/>
</dbReference>
<dbReference type="InterPro" id="IPR003961">
    <property type="entry name" value="FN3_dom"/>
</dbReference>
<dbReference type="PROSITE" id="PS50853">
    <property type="entry name" value="FN3"/>
    <property type="match status" value="5"/>
</dbReference>
<dbReference type="Gene3D" id="2.60.40.10">
    <property type="entry name" value="Immunoglobulins"/>
    <property type="match status" value="5"/>
</dbReference>
<feature type="domain" description="F5/8 type C" evidence="5">
    <location>
        <begin position="113"/>
        <end position="254"/>
    </location>
</feature>
<feature type="domain" description="Fibronectin type-III" evidence="6">
    <location>
        <begin position="264"/>
        <end position="349"/>
    </location>
</feature>
<sequence length="2280" mass="244279">MWKRVNRIAARLLAGTLIASLLLLQAVPVLGADTQGPGIPANVESVWRTDSSVNLTWSVPAADTGVTGYEVYRDGALLGSVDGAPLYKAEGLSVGTDYAFTVKARDAAGQVSAASTPLIVNLDELDRALWTVSASHNNGGGAPRLAIDALSSSRWSSGAAQASGMWFQVDTGPGAKAYHKLILDSTSYSGDYPRGYSVSVSEDGLTWSSPIASGNGSALTQVEFSEQTARYLRITLTKSAGNYWSIQNLKLFGSPSADLEAPTTPAGPEAVSVTDTEASLAWSSSTDNVAVLGYEVYAGTEYAGFTRQPGLALKGLTPRTAYTYQVRAVDMAGHRSAFSSSVSFTTQSMLERALWTLSASHGESSTALAIDGNASTRWTSGAAQSAGMWLQIDTGPGGKSYSKLVLNATGSNGDYPREFQVTVSEDGNNWSAPIGTFTGNSAIVSASFPVQTARFLRLTLTKATGSYWSVHELNLYGLADRDDNPPTIPGNLTAKKVLDTQFDVIWDASTDDVGVAGYNLYLNSVKTGSTSAAVRTYRFTGLTPGTAYSLEVKARDLYGNESAPAVLAVTTLPVMELPLIAKYEMEPQPSDPAAIWNTSNPALPELAGSLSAPAAYAPGRPGAGQALVLNGSEQAKITKPGLLNKVSSAFTISAWVKPDDLNGFQPIASKRDANWKGTTFYLGLQGNKLYFGSDYGEKWYNWSFTASELAAGQWSHVAAVFEKYEGVWLYVNGKLVGQVPASSVFTDLLPNELPVLLGTEWHYDSVNRMMVKHGYRGAIDSLRMYAAPLTQTQVQADMNNTIVTRPALDSDFTAPTKYVALRLVRFDTPTGLFTKGSAKIHQNAVRKEGPDAVDWPQITLDIPQNNQASSVRTVQPFAAGAEYRTEILLQQQPANMSIVQRPYDNVLSPGNHWFRGVAWRWGQTNLYASDPSARSWIWDYELWTFPVKISGSAPGAVKSVILKNDGKEIYNSGTQTLNSLTLQLPQNEPGKPYELWVDGRGPVQFDAGLAPVVPGNPKDVPLKINRSVPGSGPSITLTSVDGPEVFPHQAAWDADVQALAGTKPSQPQYQPESGAIARHLGTEVPRSPETINFVYLSHGMSSGGFYHSEHKEIAQSYQDLGTVEDYAAYVSGTGYDRVYEFGTFSEASSAKSHENMAQALARRGVQLGLIPRTDWDVVDAVSQNLPFYSSYISDYHAPLYRELQLGLQRLSRYPNLAGISLGADNAAYAQYWDWAPPHPNRPWGRAFAPFQTAAGQPLTTPIAPSLQGQYSLKTHEYWAGSTKPFLDYIARYNDTFKEYGYFAQAAAEVNPSYTTTTGSYGSSPGVGGRGGWLWATIPGKEMHERLPVQSAYDWNELNSSKPLHQVSLVDKLRSYAPNKPTWALQDDFSLFYGKADREKTYAMTLTRGVQAIGTNVLPNDRGPLARPQMIAEQKELYDWIHKYGGAYALTEPTPPIGILYVNDQALLRGVVGGENPTEAQLLQGSHEGKVTEALFLTHAAGWPSKIITPEELKRGLPSSIKTILLVGLNEFDASWHWYDGLVPELQSFVNQGGLILKDDESVSPVNATGTGMQVASYVIQSNTDQTSLLLARNAANIAKLRTAMASVPKPAASSDSSTVWAVPTRAGDTEYVTVLNEQHDTASGQSQHLIGQTAALQWNTSRPIYDVRASRKLTPAEAAQVNLQTHGFQWYALPPAEVKAPEVTVTSSGSGYYEAFTTIRNPEAMAGIPVELTVTHVSSGDTATVYTATGLTARLPLHASDAPGVYTVKAKELLSGLETTAQVTVQPAGPAPAASSVKLDREDAIRAFASRQEASLTVALTAAQQADPAILAQANRLVQHYTQQGRQVSLGLAEPGGVVKSLQTYQSINKYPQWSTIDSDLVLLGTSSTNVLLLDQARGYLLPEQGTGVQQGHAAVSLANSPFAGEYQALNIIAADLPGLTAAVDKLTALASPPPGSVKHTSITRITTSSAALSWVSEPLATGYRVERRSGGSAVWHTVAASVTGTAYTDEGLSPGVFYTYRTTAFNGAGDGPAGDPVYTVARGSSPVVDPQPPAAPAGLTVLERTASSVRLGWTVPEGQAAIAGYEIYQGQQKVNSQTVTGTTYTVSGLSPATAYTYTVTARTAAGIESPQSLPVTVATYALPGGTPYKLDRTGWTATASHQPGKAMNALDGIASTRWDTGAHQTNGQWYQVDMGASKPFNALELDATGSAYDYPRSYEVYVSADGVSWGTAVAAGAGSARLVIRFPSQSARYVKIVQTGAVGNFWSIHELNVLEYAPD</sequence>
<dbReference type="Gene3D" id="2.60.120.200">
    <property type="match status" value="1"/>
</dbReference>
<keyword evidence="2" id="KW-0677">Repeat</keyword>
<dbReference type="InterPro" id="IPR013783">
    <property type="entry name" value="Ig-like_fold"/>
</dbReference>
<feature type="domain" description="F5/8 type C" evidence="5">
    <location>
        <begin position="337"/>
        <end position="478"/>
    </location>
</feature>
<dbReference type="InterPro" id="IPR036116">
    <property type="entry name" value="FN3_sf"/>
</dbReference>
<dbReference type="PANTHER" id="PTHR13817">
    <property type="entry name" value="TITIN"/>
    <property type="match status" value="1"/>
</dbReference>
<dbReference type="PROSITE" id="PS50022">
    <property type="entry name" value="FA58C_3"/>
    <property type="match status" value="3"/>
</dbReference>
<feature type="domain" description="Fibronectin type-III" evidence="6">
    <location>
        <begin position="1954"/>
        <end position="2048"/>
    </location>
</feature>
<dbReference type="InterPro" id="IPR008979">
    <property type="entry name" value="Galactose-bd-like_sf"/>
</dbReference>
<dbReference type="SUPFAM" id="SSF49265">
    <property type="entry name" value="Fibronectin type III"/>
    <property type="match status" value="5"/>
</dbReference>
<dbReference type="Gene3D" id="2.60.120.260">
    <property type="entry name" value="Galactose-binding domain-like"/>
    <property type="match status" value="3"/>
</dbReference>
<dbReference type="PANTHER" id="PTHR13817:SF166">
    <property type="entry name" value="NEURONAL IGCAM-RELATED"/>
    <property type="match status" value="1"/>
</dbReference>
<keyword evidence="3" id="KW-1015">Disulfide bond</keyword>
<dbReference type="SMART" id="SM00560">
    <property type="entry name" value="LamGL"/>
    <property type="match status" value="1"/>
</dbReference>
<organism evidence="7 8">
    <name type="scientific">Paenibacillus filicis</name>
    <dbReference type="NCBI Taxonomy" id="669464"/>
    <lineage>
        <taxon>Bacteria</taxon>
        <taxon>Bacillati</taxon>
        <taxon>Bacillota</taxon>
        <taxon>Bacilli</taxon>
        <taxon>Bacillales</taxon>
        <taxon>Paenibacillaceae</taxon>
        <taxon>Paenibacillus</taxon>
    </lineage>
</organism>
<feature type="domain" description="Fibronectin type-III" evidence="6">
    <location>
        <begin position="488"/>
        <end position="574"/>
    </location>
</feature>
<evidence type="ECO:0000259" key="6">
    <source>
        <dbReference type="PROSITE" id="PS50853"/>
    </source>
</evidence>
<accession>A0ABU9DTT3</accession>
<comment type="caution">
    <text evidence="7">The sequence shown here is derived from an EMBL/GenBank/DDBJ whole genome shotgun (WGS) entry which is preliminary data.</text>
</comment>
<evidence type="ECO:0000313" key="7">
    <source>
        <dbReference type="EMBL" id="MEK8132293.1"/>
    </source>
</evidence>
<keyword evidence="8" id="KW-1185">Reference proteome</keyword>
<evidence type="ECO:0000259" key="5">
    <source>
        <dbReference type="PROSITE" id="PS50022"/>
    </source>
</evidence>
<dbReference type="InterPro" id="IPR006558">
    <property type="entry name" value="LamG-like"/>
</dbReference>